<reference evidence="6" key="1">
    <citation type="submission" date="2020-09" db="EMBL/GenBank/DDBJ databases">
        <title>Leviviricetes taxonomy.</title>
        <authorList>
            <person name="Stockdale S.R."/>
            <person name="Callanan J."/>
            <person name="Adriaenssens E.M."/>
            <person name="Kuhn J.H."/>
            <person name="Rumnieks J."/>
            <person name="Shkoporov A."/>
            <person name="Draper L.A."/>
            <person name="Ross P."/>
            <person name="Hill C."/>
        </authorList>
    </citation>
    <scope>NUCLEOTIDE SEQUENCE</scope>
</reference>
<dbReference type="GO" id="GO:0039666">
    <property type="term" value="P:virion attachment to host cell pilus"/>
    <property type="evidence" value="ECO:0007669"/>
    <property type="project" value="UniProtKB-KW"/>
</dbReference>
<gene>
    <name evidence="6" type="primary">SRR6960799_40_1</name>
</gene>
<accession>A0A8S5KZE8</accession>
<dbReference type="RefSeq" id="YP_010770841.1">
    <property type="nucleotide sequence ID" value="NC_074407.1"/>
</dbReference>
<evidence type="ECO:0000313" key="6">
    <source>
        <dbReference type="EMBL" id="DAD50680.1"/>
    </source>
</evidence>
<dbReference type="Proteomes" id="UP000681045">
    <property type="component" value="Segment"/>
</dbReference>
<dbReference type="GeneID" id="80400390"/>
<evidence type="ECO:0000256" key="3">
    <source>
        <dbReference type="ARBA" id="ARBA00023104"/>
    </source>
</evidence>
<dbReference type="Pfam" id="PF03863">
    <property type="entry name" value="Phage_mat-A"/>
    <property type="match status" value="1"/>
</dbReference>
<organism evidence="6 7">
    <name type="scientific">ssRNA phage SRR6960799_40</name>
    <dbReference type="NCBI Taxonomy" id="2786599"/>
    <lineage>
        <taxon>Viruses</taxon>
        <taxon>Riboviria</taxon>
        <taxon>Orthornavirae</taxon>
        <taxon>Lenarviricota</taxon>
        <taxon>Leviviricetes</taxon>
        <taxon>Timlovirales</taxon>
        <taxon>Steitzviridae</taxon>
        <taxon>Alehxovirus</taxon>
        <taxon>Alehxovirus pelovivens</taxon>
        <taxon>Kyanivirus pelovivens</taxon>
    </lineage>
</organism>
<protein>
    <submittedName>
        <fullName evidence="6">Maturation protein</fullName>
    </submittedName>
</protein>
<evidence type="ECO:0000313" key="7">
    <source>
        <dbReference type="Proteomes" id="UP000681045"/>
    </source>
</evidence>
<dbReference type="InterPro" id="IPR005563">
    <property type="entry name" value="A_protein"/>
</dbReference>
<dbReference type="KEGG" id="vg:80400390"/>
<name>A0A8S5KZE8_9VIRU</name>
<proteinExistence type="inferred from homology"/>
<evidence type="ECO:0000256" key="4">
    <source>
        <dbReference type="ARBA" id="ARBA00023296"/>
    </source>
</evidence>
<sequence length="388" mass="43323">MVSSRQRSRYRTARRSGTAQRVSLAPIFIQQNDTYNTYESVINDFLGRKRDHDMNIERITRSVTPLAGLRYINYPIYYRSYKNYDCHGHRTVDAHINLGWPNVAQIESAVRARSNPNRPVVSVPTFIAEAKDFINPIRLAGQVALKKKKLSKILRRKGRIKESADAYLSYKFAIEPTIRDLASLVNAQQSISQRMDELDRLTSNGGLRRRVNVFFGVGSGNGNISIETGLGIVFKNRIMTMTTAQSWGTIRWKPVGSPAYKNDKEKAELAARLVLGMNAESLVATAWELFPWSFMIDWFSNVGDLIAAANNTVPVEASSVNCMQHRMTSSSWSRSDSEQDFGGGSALFTRETKRRDISFGSGLTLSLPLLNGGQLSILGALSASRGSR</sequence>
<evidence type="ECO:0000256" key="2">
    <source>
        <dbReference type="ARBA" id="ARBA00022804"/>
    </source>
</evidence>
<keyword evidence="4" id="KW-1160">Virus entry into host cell</keyword>
<keyword evidence="2" id="KW-1161">Viral attachment to host cell</keyword>
<evidence type="ECO:0000256" key="1">
    <source>
        <dbReference type="ARBA" id="ARBA00022581"/>
    </source>
</evidence>
<evidence type="ECO:0000256" key="5">
    <source>
        <dbReference type="ARBA" id="ARBA00035110"/>
    </source>
</evidence>
<keyword evidence="3" id="KW-1175">Viral attachment to host cell pilus</keyword>
<keyword evidence="7" id="KW-1185">Reference proteome</keyword>
<dbReference type="EMBL" id="BK013596">
    <property type="protein sequence ID" value="DAD50680.1"/>
    <property type="molecule type" value="Genomic_RNA"/>
</dbReference>
<keyword evidence="3" id="KW-0946">Virion</keyword>
<keyword evidence="1" id="KW-0945">Host-virus interaction</keyword>
<comment type="similarity">
    <text evidence="5">Belongs to the Leviviricetes maturation protein family.</text>
</comment>